<dbReference type="InterPro" id="IPR036965">
    <property type="entry name" value="Terpene_synth_N_sf"/>
</dbReference>
<dbReference type="GO" id="GO:0009686">
    <property type="term" value="P:gibberellin biosynthetic process"/>
    <property type="evidence" value="ECO:0007669"/>
    <property type="project" value="TreeGrafter"/>
</dbReference>
<evidence type="ECO:0000256" key="3">
    <source>
        <dbReference type="ARBA" id="ARBA00022842"/>
    </source>
</evidence>
<evidence type="ECO:0000313" key="4">
    <source>
        <dbReference type="EMBL" id="KAL0458130.1"/>
    </source>
</evidence>
<reference evidence="4" key="2">
    <citation type="journal article" date="2024" name="Plant">
        <title>Genomic evolution and insights into agronomic trait innovations of Sesamum species.</title>
        <authorList>
            <person name="Miao H."/>
            <person name="Wang L."/>
            <person name="Qu L."/>
            <person name="Liu H."/>
            <person name="Sun Y."/>
            <person name="Le M."/>
            <person name="Wang Q."/>
            <person name="Wei S."/>
            <person name="Zheng Y."/>
            <person name="Lin W."/>
            <person name="Duan Y."/>
            <person name="Cao H."/>
            <person name="Xiong S."/>
            <person name="Wang X."/>
            <person name="Wei L."/>
            <person name="Li C."/>
            <person name="Ma Q."/>
            <person name="Ju M."/>
            <person name="Zhao R."/>
            <person name="Li G."/>
            <person name="Mu C."/>
            <person name="Tian Q."/>
            <person name="Mei H."/>
            <person name="Zhang T."/>
            <person name="Gao T."/>
            <person name="Zhang H."/>
        </authorList>
    </citation>
    <scope>NUCLEOTIDE SEQUENCE</scope>
    <source>
        <strain evidence="4">KEN1</strain>
    </source>
</reference>
<dbReference type="AlphaFoldDB" id="A0AAW2Y0D0"/>
<name>A0AAW2Y0D0_9LAMI</name>
<evidence type="ECO:0000256" key="1">
    <source>
        <dbReference type="ARBA" id="ARBA00001946"/>
    </source>
</evidence>
<dbReference type="Gene3D" id="1.50.10.160">
    <property type="match status" value="2"/>
</dbReference>
<protein>
    <submittedName>
        <fullName evidence="4">(-)-kolavenyl diphosphate synthase TPS14, chloroplastic</fullName>
    </submittedName>
</protein>
<accession>A0AAW2Y0D0</accession>
<dbReference type="Gene3D" id="1.50.10.130">
    <property type="entry name" value="Terpene synthase, N-terminal domain"/>
    <property type="match status" value="1"/>
</dbReference>
<dbReference type="GO" id="GO:0009507">
    <property type="term" value="C:chloroplast"/>
    <property type="evidence" value="ECO:0007669"/>
    <property type="project" value="TreeGrafter"/>
</dbReference>
<dbReference type="EMBL" id="JACGWN010000002">
    <property type="protein sequence ID" value="KAL0458130.1"/>
    <property type="molecule type" value="Genomic_DNA"/>
</dbReference>
<sequence>MLQSMDDGEISVSAYDTAWVALVEDISGISFLKENIHKLEDENEEHMTIGFEVALPTLMKIAKRLGFDIPNDFPRLQRIYARRDLKLTSREVLDRSLSIQYAI</sequence>
<dbReference type="PANTHER" id="PTHR31739:SF4">
    <property type="entry name" value="ENT-COPALYL DIPHOSPHATE SYNTHASE, CHLOROPLASTIC"/>
    <property type="match status" value="1"/>
</dbReference>
<organism evidence="4">
    <name type="scientific">Sesamum latifolium</name>
    <dbReference type="NCBI Taxonomy" id="2727402"/>
    <lineage>
        <taxon>Eukaryota</taxon>
        <taxon>Viridiplantae</taxon>
        <taxon>Streptophyta</taxon>
        <taxon>Embryophyta</taxon>
        <taxon>Tracheophyta</taxon>
        <taxon>Spermatophyta</taxon>
        <taxon>Magnoliopsida</taxon>
        <taxon>eudicotyledons</taxon>
        <taxon>Gunneridae</taxon>
        <taxon>Pentapetalae</taxon>
        <taxon>asterids</taxon>
        <taxon>lamiids</taxon>
        <taxon>Lamiales</taxon>
        <taxon>Pedaliaceae</taxon>
        <taxon>Sesamum</taxon>
    </lineage>
</organism>
<comment type="caution">
    <text evidence="4">The sequence shown here is derived from an EMBL/GenBank/DDBJ whole genome shotgun (WGS) entry which is preliminary data.</text>
</comment>
<dbReference type="InterPro" id="IPR050148">
    <property type="entry name" value="Terpene_synthase-like"/>
</dbReference>
<comment type="cofactor">
    <cofactor evidence="1">
        <name>Mg(2+)</name>
        <dbReference type="ChEBI" id="CHEBI:18420"/>
    </cofactor>
</comment>
<dbReference type="GO" id="GO:0010333">
    <property type="term" value="F:terpene synthase activity"/>
    <property type="evidence" value="ECO:0007669"/>
    <property type="project" value="InterPro"/>
</dbReference>
<proteinExistence type="predicted"/>
<evidence type="ECO:0000256" key="2">
    <source>
        <dbReference type="ARBA" id="ARBA00022723"/>
    </source>
</evidence>
<reference evidence="4" key="1">
    <citation type="submission" date="2020-06" db="EMBL/GenBank/DDBJ databases">
        <authorList>
            <person name="Li T."/>
            <person name="Hu X."/>
            <person name="Zhang T."/>
            <person name="Song X."/>
            <person name="Zhang H."/>
            <person name="Dai N."/>
            <person name="Sheng W."/>
            <person name="Hou X."/>
            <person name="Wei L."/>
        </authorList>
    </citation>
    <scope>NUCLEOTIDE SEQUENCE</scope>
    <source>
        <strain evidence="4">KEN1</strain>
        <tissue evidence="4">Leaf</tissue>
    </source>
</reference>
<keyword evidence="3" id="KW-0460">Magnesium</keyword>
<gene>
    <name evidence="4" type="ORF">Slati_0440200</name>
</gene>
<dbReference type="PANTHER" id="PTHR31739">
    <property type="entry name" value="ENT-COPALYL DIPHOSPHATE SYNTHASE, CHLOROPLASTIC"/>
    <property type="match status" value="1"/>
</dbReference>
<dbReference type="GO" id="GO:0000287">
    <property type="term" value="F:magnesium ion binding"/>
    <property type="evidence" value="ECO:0007669"/>
    <property type="project" value="TreeGrafter"/>
</dbReference>
<keyword evidence="2" id="KW-0479">Metal-binding</keyword>